<evidence type="ECO:0000256" key="8">
    <source>
        <dbReference type="ARBA" id="ARBA00022827"/>
    </source>
</evidence>
<dbReference type="SUPFAM" id="SSF82114">
    <property type="entry name" value="Riboflavin kinase-like"/>
    <property type="match status" value="1"/>
</dbReference>
<dbReference type="GO" id="GO:0003919">
    <property type="term" value="F:FMN adenylyltransferase activity"/>
    <property type="evidence" value="ECO:0007669"/>
    <property type="project" value="InterPro"/>
</dbReference>
<dbReference type="Pfam" id="PF06574">
    <property type="entry name" value="FAD_syn"/>
    <property type="match status" value="1"/>
</dbReference>
<reference evidence="11" key="1">
    <citation type="submission" date="2019-08" db="EMBL/GenBank/DDBJ databases">
        <authorList>
            <person name="Kucharzyk K."/>
            <person name="Murdoch R.W."/>
            <person name="Higgins S."/>
            <person name="Loffler F."/>
        </authorList>
    </citation>
    <scope>NUCLEOTIDE SEQUENCE</scope>
</reference>
<dbReference type="PANTHER" id="PTHR22749:SF6">
    <property type="entry name" value="RIBOFLAVIN KINASE"/>
    <property type="match status" value="1"/>
</dbReference>
<dbReference type="Gene3D" id="2.40.30.30">
    <property type="entry name" value="Riboflavin kinase-like"/>
    <property type="match status" value="1"/>
</dbReference>
<dbReference type="GO" id="GO:0008531">
    <property type="term" value="F:riboflavin kinase activity"/>
    <property type="evidence" value="ECO:0007669"/>
    <property type="project" value="InterPro"/>
</dbReference>
<evidence type="ECO:0000256" key="5">
    <source>
        <dbReference type="ARBA" id="ARBA00022679"/>
    </source>
</evidence>
<dbReference type="GO" id="GO:0009398">
    <property type="term" value="P:FMN biosynthetic process"/>
    <property type="evidence" value="ECO:0007669"/>
    <property type="project" value="TreeGrafter"/>
</dbReference>
<dbReference type="GO" id="GO:0005524">
    <property type="term" value="F:ATP binding"/>
    <property type="evidence" value="ECO:0007669"/>
    <property type="project" value="UniProtKB-KW"/>
</dbReference>
<keyword evidence="3" id="KW-0285">Flavoprotein</keyword>
<keyword evidence="5" id="KW-0808">Transferase</keyword>
<protein>
    <submittedName>
        <fullName evidence="11">Riboflavin biosynthesis protein RibF</fullName>
    </submittedName>
</protein>
<dbReference type="InterPro" id="IPR023465">
    <property type="entry name" value="Riboflavin_kinase_dom_sf"/>
</dbReference>
<comment type="pathway">
    <text evidence="1">Cofactor biosynthesis; FAD biosynthesis; FAD from FMN: step 1/1.</text>
</comment>
<evidence type="ECO:0000256" key="9">
    <source>
        <dbReference type="ARBA" id="ARBA00022840"/>
    </source>
</evidence>
<proteinExistence type="inferred from homology"/>
<keyword evidence="7" id="KW-0547">Nucleotide-binding</keyword>
<dbReference type="InterPro" id="IPR015865">
    <property type="entry name" value="Riboflavin_kinase_bac/euk"/>
</dbReference>
<dbReference type="GO" id="GO:0009231">
    <property type="term" value="P:riboflavin biosynthetic process"/>
    <property type="evidence" value="ECO:0007669"/>
    <property type="project" value="InterPro"/>
</dbReference>
<evidence type="ECO:0000256" key="1">
    <source>
        <dbReference type="ARBA" id="ARBA00004726"/>
    </source>
</evidence>
<dbReference type="EMBL" id="VSSQ01055805">
    <property type="protein sequence ID" value="MPN09672.1"/>
    <property type="molecule type" value="Genomic_DNA"/>
</dbReference>
<dbReference type="InterPro" id="IPR015864">
    <property type="entry name" value="FAD_synthase"/>
</dbReference>
<sequence>MLQKIGFKLIVIGYNHNFGKNREGNLASLEKLQTECTVNNRTIFAVKQVPKFSLTNNNVSSSTIRKMFEHDDIEQINKLLGYHYFIAGNVQAGNGIGATIGFPTANLNTFSTYKAIPKHGVYFCSVQVFNKQYWGITNIGFAPTFENNNATTSKNKLKLEVHIFDFFGDIYDVNIIVSFIKYLRKEKKFNNKDELIKQIQNDVVVCKQLIAQQKTTIKN</sequence>
<evidence type="ECO:0000313" key="11">
    <source>
        <dbReference type="EMBL" id="MPN09672.1"/>
    </source>
</evidence>
<keyword evidence="9" id="KW-0067">ATP-binding</keyword>
<dbReference type="AlphaFoldDB" id="A0A645F814"/>
<gene>
    <name evidence="11" type="primary">ribF_35</name>
    <name evidence="11" type="ORF">SDC9_156963</name>
</gene>
<dbReference type="PANTHER" id="PTHR22749">
    <property type="entry name" value="RIBOFLAVIN KINASE/FMN ADENYLYLTRANSFERASE"/>
    <property type="match status" value="1"/>
</dbReference>
<keyword evidence="8" id="KW-0274">FAD</keyword>
<dbReference type="Pfam" id="PF01687">
    <property type="entry name" value="Flavokinase"/>
    <property type="match status" value="1"/>
</dbReference>
<dbReference type="SMART" id="SM00904">
    <property type="entry name" value="Flavokinase"/>
    <property type="match status" value="1"/>
</dbReference>
<organism evidence="11">
    <name type="scientific">bioreactor metagenome</name>
    <dbReference type="NCBI Taxonomy" id="1076179"/>
    <lineage>
        <taxon>unclassified sequences</taxon>
        <taxon>metagenomes</taxon>
        <taxon>ecological metagenomes</taxon>
    </lineage>
</organism>
<evidence type="ECO:0000256" key="6">
    <source>
        <dbReference type="ARBA" id="ARBA00022695"/>
    </source>
</evidence>
<dbReference type="UniPathway" id="UPA00277">
    <property type="reaction ID" value="UER00407"/>
</dbReference>
<dbReference type="SUPFAM" id="SSF52374">
    <property type="entry name" value="Nucleotidylyl transferase"/>
    <property type="match status" value="1"/>
</dbReference>
<evidence type="ECO:0000256" key="7">
    <source>
        <dbReference type="ARBA" id="ARBA00022741"/>
    </source>
</evidence>
<accession>A0A645F814</accession>
<comment type="caution">
    <text evidence="11">The sequence shown here is derived from an EMBL/GenBank/DDBJ whole genome shotgun (WGS) entry which is preliminary data.</text>
</comment>
<dbReference type="Gene3D" id="3.40.50.620">
    <property type="entry name" value="HUPs"/>
    <property type="match status" value="1"/>
</dbReference>
<evidence type="ECO:0000256" key="2">
    <source>
        <dbReference type="ARBA" id="ARBA00010214"/>
    </source>
</evidence>
<evidence type="ECO:0000256" key="3">
    <source>
        <dbReference type="ARBA" id="ARBA00022630"/>
    </source>
</evidence>
<dbReference type="InterPro" id="IPR023468">
    <property type="entry name" value="Riboflavin_kinase"/>
</dbReference>
<dbReference type="InterPro" id="IPR014729">
    <property type="entry name" value="Rossmann-like_a/b/a_fold"/>
</dbReference>
<dbReference type="GO" id="GO:0006747">
    <property type="term" value="P:FAD biosynthetic process"/>
    <property type="evidence" value="ECO:0007669"/>
    <property type="project" value="UniProtKB-UniPathway"/>
</dbReference>
<comment type="similarity">
    <text evidence="2">Belongs to the RibF family.</text>
</comment>
<feature type="domain" description="Riboflavin kinase" evidence="10">
    <location>
        <begin position="79"/>
        <end position="211"/>
    </location>
</feature>
<evidence type="ECO:0000256" key="4">
    <source>
        <dbReference type="ARBA" id="ARBA00022643"/>
    </source>
</evidence>
<name>A0A645F814_9ZZZZ</name>
<evidence type="ECO:0000259" key="10">
    <source>
        <dbReference type="SMART" id="SM00904"/>
    </source>
</evidence>
<keyword evidence="6" id="KW-0548">Nucleotidyltransferase</keyword>
<keyword evidence="4" id="KW-0288">FMN</keyword>